<dbReference type="AlphaFoldDB" id="A0A6J4RVP8"/>
<dbReference type="EMBL" id="CADCVQ010000026">
    <property type="protein sequence ID" value="CAA9477106.1"/>
    <property type="molecule type" value="Genomic_DNA"/>
</dbReference>
<proteinExistence type="predicted"/>
<evidence type="ECO:0008006" key="2">
    <source>
        <dbReference type="Google" id="ProtNLM"/>
    </source>
</evidence>
<accession>A0A6J4RVP8</accession>
<gene>
    <name evidence="1" type="ORF">AVDCRST_MAG67-586</name>
</gene>
<protein>
    <recommendedName>
        <fullName evidence="2">Type IV toxin-antitoxin system AbiEi family antitoxin domain-containing protein</fullName>
    </recommendedName>
</protein>
<sequence>MRGNFATTTRIAAVQHGRVASWQLSGADIDRHTIQRWLADGRLHRVHHGVYAVGHVAPSVHADYMAAVLCCGAGTILTHRAAAYLRLALRGACPPPAEVTVPTIAGRRRPGIVIH</sequence>
<evidence type="ECO:0000313" key="1">
    <source>
        <dbReference type="EMBL" id="CAA9477106.1"/>
    </source>
</evidence>
<reference evidence="1" key="1">
    <citation type="submission" date="2020-02" db="EMBL/GenBank/DDBJ databases">
        <authorList>
            <person name="Meier V. D."/>
        </authorList>
    </citation>
    <scope>NUCLEOTIDE SEQUENCE</scope>
    <source>
        <strain evidence="1">AVDCRST_MAG67</strain>
    </source>
</reference>
<name>A0A6J4RVP8_9ACTN</name>
<organism evidence="1">
    <name type="scientific">uncultured Solirubrobacteraceae bacterium</name>
    <dbReference type="NCBI Taxonomy" id="1162706"/>
    <lineage>
        <taxon>Bacteria</taxon>
        <taxon>Bacillati</taxon>
        <taxon>Actinomycetota</taxon>
        <taxon>Thermoleophilia</taxon>
        <taxon>Solirubrobacterales</taxon>
        <taxon>Solirubrobacteraceae</taxon>
        <taxon>environmental samples</taxon>
    </lineage>
</organism>
<feature type="non-terminal residue" evidence="1">
    <location>
        <position position="115"/>
    </location>
</feature>